<dbReference type="PANTHER" id="PTHR43420:SF44">
    <property type="entry name" value="ACETYLTRANSFERASE YPEA"/>
    <property type="match status" value="1"/>
</dbReference>
<dbReference type="InterPro" id="IPR000182">
    <property type="entry name" value="GNAT_dom"/>
</dbReference>
<dbReference type="EMBL" id="LIUT01000001">
    <property type="protein sequence ID" value="KOR89697.1"/>
    <property type="molecule type" value="Genomic_DNA"/>
</dbReference>
<evidence type="ECO:0000259" key="3">
    <source>
        <dbReference type="PROSITE" id="PS51186"/>
    </source>
</evidence>
<proteinExistence type="predicted"/>
<dbReference type="Gene3D" id="3.40.630.30">
    <property type="match status" value="1"/>
</dbReference>
<dbReference type="InterPro" id="IPR056935">
    <property type="entry name" value="Rv0428c-like_C"/>
</dbReference>
<reference evidence="5" key="1">
    <citation type="submission" date="2015-08" db="EMBL/GenBank/DDBJ databases">
        <title>Genome sequencing project for genomic taxonomy and phylogenomics of Bacillus-like bacteria.</title>
        <authorList>
            <person name="Liu B."/>
            <person name="Wang J."/>
            <person name="Zhu Y."/>
            <person name="Liu G."/>
            <person name="Chen Q."/>
            <person name="Chen Z."/>
            <person name="Lan J."/>
            <person name="Che J."/>
            <person name="Ge C."/>
            <person name="Shi H."/>
            <person name="Pan Z."/>
            <person name="Liu X."/>
        </authorList>
    </citation>
    <scope>NUCLEOTIDE SEQUENCE [LARGE SCALE GENOMIC DNA]</scope>
    <source>
        <strain evidence="5">FJAT-22460</strain>
    </source>
</reference>
<name>A0A0M1P5L6_9BACL</name>
<dbReference type="OrthoDB" id="9805924at2"/>
<dbReference type="RefSeq" id="WP_054402728.1">
    <property type="nucleotide sequence ID" value="NZ_LIUT01000001.1"/>
</dbReference>
<evidence type="ECO:0000313" key="5">
    <source>
        <dbReference type="Proteomes" id="UP000036932"/>
    </source>
</evidence>
<feature type="domain" description="N-acetyltransferase" evidence="3">
    <location>
        <begin position="87"/>
        <end position="248"/>
    </location>
</feature>
<evidence type="ECO:0000256" key="1">
    <source>
        <dbReference type="ARBA" id="ARBA00022679"/>
    </source>
</evidence>
<dbReference type="InterPro" id="IPR016181">
    <property type="entry name" value="Acyl_CoA_acyltransferase"/>
</dbReference>
<evidence type="ECO:0000313" key="4">
    <source>
        <dbReference type="EMBL" id="KOR89697.1"/>
    </source>
</evidence>
<dbReference type="InterPro" id="IPR050680">
    <property type="entry name" value="YpeA/RimI_acetyltransf"/>
</dbReference>
<dbReference type="Pfam" id="PF24553">
    <property type="entry name" value="Rv0428c_C"/>
    <property type="match status" value="1"/>
</dbReference>
<protein>
    <submittedName>
        <fullName evidence="4">GCN5 family acetyltransferase</fullName>
    </submittedName>
</protein>
<sequence>MHKRIEELTLNAWPALQTVVHHGWLLRFAEGYTKRANSINALYSEKSMDLHTQIHQCEKYYAQAGLDVIFKITPFNPPGLDSALDSMGYSLLEPSSVKVLDDLNDIAMPIHSEILIQEHLDEGWLSILGEITGLSDRNLAITRKLLSQSVIPYGFFTLYDQSIPVACGIGSIEEGVLGLYDIAVLPSSRNRGFGKQLMLHVLQWAKAKGASSSYLQVVQQNVPANRLYDGLQYKEIYTYWYRCKQVED</sequence>
<dbReference type="PROSITE" id="PS51186">
    <property type="entry name" value="GNAT"/>
    <property type="match status" value="1"/>
</dbReference>
<dbReference type="PANTHER" id="PTHR43420">
    <property type="entry name" value="ACETYLTRANSFERASE"/>
    <property type="match status" value="1"/>
</dbReference>
<dbReference type="CDD" id="cd04301">
    <property type="entry name" value="NAT_SF"/>
    <property type="match status" value="1"/>
</dbReference>
<keyword evidence="5" id="KW-1185">Reference proteome</keyword>
<keyword evidence="2" id="KW-0012">Acyltransferase</keyword>
<dbReference type="Proteomes" id="UP000036932">
    <property type="component" value="Unassembled WGS sequence"/>
</dbReference>
<gene>
    <name evidence="4" type="ORF">AM231_11500</name>
</gene>
<dbReference type="SUPFAM" id="SSF55729">
    <property type="entry name" value="Acyl-CoA N-acyltransferases (Nat)"/>
    <property type="match status" value="1"/>
</dbReference>
<comment type="caution">
    <text evidence="4">The sequence shown here is derived from an EMBL/GenBank/DDBJ whole genome shotgun (WGS) entry which is preliminary data.</text>
</comment>
<accession>A0A0M1P5L6</accession>
<organism evidence="4 5">
    <name type="scientific">Paenibacillus solani</name>
    <dbReference type="NCBI Taxonomy" id="1705565"/>
    <lineage>
        <taxon>Bacteria</taxon>
        <taxon>Bacillati</taxon>
        <taxon>Bacillota</taxon>
        <taxon>Bacilli</taxon>
        <taxon>Bacillales</taxon>
        <taxon>Paenibacillaceae</taxon>
        <taxon>Paenibacillus</taxon>
    </lineage>
</organism>
<dbReference type="AlphaFoldDB" id="A0A0M1P5L6"/>
<dbReference type="PATRIC" id="fig|1705565.3.peg.4306"/>
<keyword evidence="1 4" id="KW-0808">Transferase</keyword>
<evidence type="ECO:0000256" key="2">
    <source>
        <dbReference type="ARBA" id="ARBA00023315"/>
    </source>
</evidence>
<dbReference type="GO" id="GO:0016747">
    <property type="term" value="F:acyltransferase activity, transferring groups other than amino-acyl groups"/>
    <property type="evidence" value="ECO:0007669"/>
    <property type="project" value="InterPro"/>
</dbReference>